<organism evidence="1 2">
    <name type="scientific">Nostocoides veronense</name>
    <dbReference type="NCBI Taxonomy" id="330836"/>
    <lineage>
        <taxon>Bacteria</taxon>
        <taxon>Bacillati</taxon>
        <taxon>Actinomycetota</taxon>
        <taxon>Actinomycetes</taxon>
        <taxon>Micrococcales</taxon>
        <taxon>Intrasporangiaceae</taxon>
        <taxon>Nostocoides</taxon>
    </lineage>
</organism>
<reference evidence="2" key="1">
    <citation type="journal article" date="2019" name="Int. J. Syst. Evol. Microbiol.">
        <title>The Global Catalogue of Microorganisms (GCM) 10K type strain sequencing project: providing services to taxonomists for standard genome sequencing and annotation.</title>
        <authorList>
            <consortium name="The Broad Institute Genomics Platform"/>
            <consortium name="The Broad Institute Genome Sequencing Center for Infectious Disease"/>
            <person name="Wu L."/>
            <person name="Ma J."/>
        </authorList>
    </citation>
    <scope>NUCLEOTIDE SEQUENCE [LARGE SCALE GENOMIC DNA]</scope>
    <source>
        <strain evidence="2">JCM 15592</strain>
    </source>
</reference>
<dbReference type="Proteomes" id="UP001499938">
    <property type="component" value="Unassembled WGS sequence"/>
</dbReference>
<keyword evidence="2" id="KW-1185">Reference proteome</keyword>
<comment type="caution">
    <text evidence="1">The sequence shown here is derived from an EMBL/GenBank/DDBJ whole genome shotgun (WGS) entry which is preliminary data.</text>
</comment>
<name>A0ABP4XGP4_9MICO</name>
<protein>
    <submittedName>
        <fullName evidence="1">Uncharacterized protein</fullName>
    </submittedName>
</protein>
<gene>
    <name evidence="1" type="ORF">GCM10009811_04640</name>
</gene>
<evidence type="ECO:0000313" key="1">
    <source>
        <dbReference type="EMBL" id="GAA1782197.1"/>
    </source>
</evidence>
<sequence length="212" mass="23223">MQLTTPAQDAAKALKAEYETTRETAMGAYRADRAKQTVSELRQVLAGRNAAVSGGKGELVEAVAKGDFERDYADLIKRWRDLNVRAYAEGRVLDELKTDWTAKANAYVERAMADDPTQRFNAYRVIEAAAKRVYTLELGNLWSAVKAEALRNEVGPLDALQSVLEDATKQLLATGYGSSLSRSTSVASNLADDMQRDALLTFVRVATELVSA</sequence>
<dbReference type="RefSeq" id="WP_344080719.1">
    <property type="nucleotide sequence ID" value="NZ_BAAAPO010000007.1"/>
</dbReference>
<proteinExistence type="predicted"/>
<accession>A0ABP4XGP4</accession>
<dbReference type="EMBL" id="BAAAPO010000007">
    <property type="protein sequence ID" value="GAA1782197.1"/>
    <property type="molecule type" value="Genomic_DNA"/>
</dbReference>
<evidence type="ECO:0000313" key="2">
    <source>
        <dbReference type="Proteomes" id="UP001499938"/>
    </source>
</evidence>